<dbReference type="EMBL" id="KV428057">
    <property type="protein sequence ID" value="KZT38765.1"/>
    <property type="molecule type" value="Genomic_DNA"/>
</dbReference>
<dbReference type="Proteomes" id="UP000076798">
    <property type="component" value="Unassembled WGS sequence"/>
</dbReference>
<dbReference type="AlphaFoldDB" id="A0A166DPP9"/>
<protein>
    <submittedName>
        <fullName evidence="1">Uncharacterized protein</fullName>
    </submittedName>
</protein>
<accession>A0A166DPP9</accession>
<gene>
    <name evidence="1" type="ORF">SISSUDRAFT_715016</name>
</gene>
<reference evidence="1 2" key="1">
    <citation type="journal article" date="2016" name="Mol. Biol. Evol.">
        <title>Comparative Genomics of Early-Diverging Mushroom-Forming Fungi Provides Insights into the Origins of Lignocellulose Decay Capabilities.</title>
        <authorList>
            <person name="Nagy L.G."/>
            <person name="Riley R."/>
            <person name="Tritt A."/>
            <person name="Adam C."/>
            <person name="Daum C."/>
            <person name="Floudas D."/>
            <person name="Sun H."/>
            <person name="Yadav J.S."/>
            <person name="Pangilinan J."/>
            <person name="Larsson K.H."/>
            <person name="Matsuura K."/>
            <person name="Barry K."/>
            <person name="Labutti K."/>
            <person name="Kuo R."/>
            <person name="Ohm R.A."/>
            <person name="Bhattacharya S.S."/>
            <person name="Shirouzu T."/>
            <person name="Yoshinaga Y."/>
            <person name="Martin F.M."/>
            <person name="Grigoriev I.V."/>
            <person name="Hibbett D.S."/>
        </authorList>
    </citation>
    <scope>NUCLEOTIDE SEQUENCE [LARGE SCALE GENOMIC DNA]</scope>
    <source>
        <strain evidence="1 2">HHB10207 ss-3</strain>
    </source>
</reference>
<sequence>MKSKLRFCLVDIRDRVVREKSLSFPERPGASIAVLTFLAALRRLSKLMAFALRTIYSSLPDLNRDAHSNYTAILGLHTDDINNLLHPYCGIP</sequence>
<name>A0A166DPP9_9AGAM</name>
<proteinExistence type="predicted"/>
<keyword evidence="2" id="KW-1185">Reference proteome</keyword>
<evidence type="ECO:0000313" key="2">
    <source>
        <dbReference type="Proteomes" id="UP000076798"/>
    </source>
</evidence>
<evidence type="ECO:0000313" key="1">
    <source>
        <dbReference type="EMBL" id="KZT38765.1"/>
    </source>
</evidence>
<organism evidence="1 2">
    <name type="scientific">Sistotremastrum suecicum HHB10207 ss-3</name>
    <dbReference type="NCBI Taxonomy" id="1314776"/>
    <lineage>
        <taxon>Eukaryota</taxon>
        <taxon>Fungi</taxon>
        <taxon>Dikarya</taxon>
        <taxon>Basidiomycota</taxon>
        <taxon>Agaricomycotina</taxon>
        <taxon>Agaricomycetes</taxon>
        <taxon>Sistotremastrales</taxon>
        <taxon>Sistotremastraceae</taxon>
        <taxon>Sistotremastrum</taxon>
    </lineage>
</organism>